<comment type="subcellular location">
    <subcellularLocation>
        <location evidence="1">Cell membrane</location>
        <topology evidence="1">Multi-pass membrane protein</topology>
    </subcellularLocation>
</comment>
<dbReference type="STRING" id="1848903.CCAND38_190035"/>
<keyword evidence="2" id="KW-0813">Transport</keyword>
<dbReference type="InterPro" id="IPR018461">
    <property type="entry name" value="Na/H_Antiport_NhaC-like_C"/>
</dbReference>
<feature type="transmembrane region" description="Helical" evidence="9">
    <location>
        <begin position="35"/>
        <end position="52"/>
    </location>
</feature>
<protein>
    <submittedName>
        <fullName evidence="11">Na+/H+ antiporter family protein</fullName>
    </submittedName>
</protein>
<evidence type="ECO:0000256" key="6">
    <source>
        <dbReference type="ARBA" id="ARBA00022989"/>
    </source>
</evidence>
<dbReference type="GO" id="GO:0005886">
    <property type="term" value="C:plasma membrane"/>
    <property type="evidence" value="ECO:0007669"/>
    <property type="project" value="UniProtKB-SubCell"/>
</dbReference>
<feature type="transmembrane region" description="Helical" evidence="9">
    <location>
        <begin position="234"/>
        <end position="267"/>
    </location>
</feature>
<dbReference type="AlphaFoldDB" id="A0A0B7I3I2"/>
<feature type="transmembrane region" description="Helical" evidence="9">
    <location>
        <begin position="72"/>
        <end position="89"/>
    </location>
</feature>
<dbReference type="PANTHER" id="PTHR33451">
    <property type="entry name" value="MALATE-2H(+)/NA(+)-LACTATE ANTIPORTER"/>
    <property type="match status" value="1"/>
</dbReference>
<dbReference type="EMBL" id="CDOI01000101">
    <property type="protein sequence ID" value="CEN44672.1"/>
    <property type="molecule type" value="Genomic_DNA"/>
</dbReference>
<dbReference type="RefSeq" id="WP_042009601.1">
    <property type="nucleotide sequence ID" value="NZ_CDOH01000105.1"/>
</dbReference>
<feature type="transmembrane region" description="Helical" evidence="9">
    <location>
        <begin position="196"/>
        <end position="214"/>
    </location>
</feature>
<keyword evidence="3" id="KW-0050">Antiport</keyword>
<keyword evidence="7 9" id="KW-0472">Membrane</keyword>
<evidence type="ECO:0000259" key="10">
    <source>
        <dbReference type="Pfam" id="PF03553"/>
    </source>
</evidence>
<comment type="similarity">
    <text evidence="8">Belongs to the NhaC Na(+)/H(+) (TC 2.A.35) antiporter family.</text>
</comment>
<evidence type="ECO:0000256" key="8">
    <source>
        <dbReference type="ARBA" id="ARBA00038435"/>
    </source>
</evidence>
<evidence type="ECO:0000313" key="14">
    <source>
        <dbReference type="Proteomes" id="UP000045051"/>
    </source>
</evidence>
<evidence type="ECO:0000256" key="4">
    <source>
        <dbReference type="ARBA" id="ARBA00022475"/>
    </source>
</evidence>
<proteinExistence type="inferred from homology"/>
<accession>A0A0B7I3I2</accession>
<keyword evidence="4" id="KW-1003">Cell membrane</keyword>
<evidence type="ECO:0000256" key="9">
    <source>
        <dbReference type="SAM" id="Phobius"/>
    </source>
</evidence>
<evidence type="ECO:0000313" key="13">
    <source>
        <dbReference type="Proteomes" id="UP000038200"/>
    </source>
</evidence>
<feature type="transmembrane region" description="Helical" evidence="9">
    <location>
        <begin position="109"/>
        <end position="141"/>
    </location>
</feature>
<keyword evidence="6 9" id="KW-1133">Transmembrane helix</keyword>
<organism evidence="11 14">
    <name type="scientific">Capnocytophaga canis</name>
    <dbReference type="NCBI Taxonomy" id="1848903"/>
    <lineage>
        <taxon>Bacteria</taxon>
        <taxon>Pseudomonadati</taxon>
        <taxon>Bacteroidota</taxon>
        <taxon>Flavobacteriia</taxon>
        <taxon>Flavobacteriales</taxon>
        <taxon>Flavobacteriaceae</taxon>
        <taxon>Capnocytophaga</taxon>
    </lineage>
</organism>
<feature type="transmembrane region" description="Helical" evidence="9">
    <location>
        <begin position="371"/>
        <end position="393"/>
    </location>
</feature>
<evidence type="ECO:0000256" key="2">
    <source>
        <dbReference type="ARBA" id="ARBA00022448"/>
    </source>
</evidence>
<feature type="transmembrane region" description="Helical" evidence="9">
    <location>
        <begin position="12"/>
        <end position="29"/>
    </location>
</feature>
<name>A0A0B7I3I2_9FLAO</name>
<evidence type="ECO:0000256" key="3">
    <source>
        <dbReference type="ARBA" id="ARBA00022449"/>
    </source>
</evidence>
<evidence type="ECO:0000256" key="5">
    <source>
        <dbReference type="ARBA" id="ARBA00022692"/>
    </source>
</evidence>
<keyword evidence="14" id="KW-1185">Reference proteome</keyword>
<dbReference type="PANTHER" id="PTHR33451:SF4">
    <property type="entry name" value="NA+_H+ ANTIPORTER"/>
    <property type="match status" value="1"/>
</dbReference>
<dbReference type="OrthoDB" id="9790605at2"/>
<dbReference type="Proteomes" id="UP000038200">
    <property type="component" value="Unassembled WGS sequence"/>
</dbReference>
<sequence>MSTDKQPSIISILPLLIFVGIFLWSGIYFNNFYSIPSPLIALAGVVVALLIYKSTLKEKIQIFFTGAGNSNVLAMCVISLLAGGFSFVTKASGSVDSIVNLGTYYISPAYLPLGVFLVSSFLSFATGTSVGTIMTLGTIVIDLATQSQSNISLVGACLLSGAMFGDNLSLISDTTITSTQTMGAEMSDKMKANSKIAIPAAILTMIILIFIGNSDVQPAVSKATADFDVVLILPYIAVVVLSLLGVNVFASLFTGIIFAGTLGIIYGKFDFLGFTTNVYEGFMSMSEVFLLFFFTGGLATLVEYFGGIRFLMNGIQKYIKSYKTALLGIGALVSSANLCVANNTVSILIVSKISRKISTKFNIAPRNGASVLDIFSCYVQGIIPYGAQVLGLIYLSKNTINYPELVLYAVYLHLLLLLTLGYIIFRSKKTLLEK</sequence>
<gene>
    <name evidence="11" type="ORF">CCAND38_190035</name>
    <name evidence="12" type="ORF">CCAND93_760023</name>
</gene>
<dbReference type="EMBL" id="CDOL01000268">
    <property type="protein sequence ID" value="CEN54221.1"/>
    <property type="molecule type" value="Genomic_DNA"/>
</dbReference>
<evidence type="ECO:0000256" key="1">
    <source>
        <dbReference type="ARBA" id="ARBA00004651"/>
    </source>
</evidence>
<evidence type="ECO:0000256" key="7">
    <source>
        <dbReference type="ARBA" id="ARBA00023136"/>
    </source>
</evidence>
<keyword evidence="5 9" id="KW-0812">Transmembrane</keyword>
<dbReference type="GO" id="GO:0015297">
    <property type="term" value="F:antiporter activity"/>
    <property type="evidence" value="ECO:0007669"/>
    <property type="project" value="UniProtKB-KW"/>
</dbReference>
<evidence type="ECO:0000313" key="11">
    <source>
        <dbReference type="EMBL" id="CEN44672.1"/>
    </source>
</evidence>
<dbReference type="Pfam" id="PF03553">
    <property type="entry name" value="Na_H_antiporter"/>
    <property type="match status" value="1"/>
</dbReference>
<feature type="transmembrane region" description="Helical" evidence="9">
    <location>
        <begin position="405"/>
        <end position="425"/>
    </location>
</feature>
<dbReference type="InterPro" id="IPR052180">
    <property type="entry name" value="NhaC_Na-H+_Antiporter"/>
</dbReference>
<feature type="domain" description="Na+/H+ antiporter NhaC-like C-terminal" evidence="10">
    <location>
        <begin position="14"/>
        <end position="212"/>
    </location>
</feature>
<feature type="transmembrane region" description="Helical" evidence="9">
    <location>
        <begin position="288"/>
        <end position="306"/>
    </location>
</feature>
<evidence type="ECO:0000313" key="12">
    <source>
        <dbReference type="EMBL" id="CEN54221.1"/>
    </source>
</evidence>
<reference evidence="13 14" key="1">
    <citation type="submission" date="2015-01" db="EMBL/GenBank/DDBJ databases">
        <authorList>
            <person name="MANFREDI Pablo"/>
        </authorList>
    </citation>
    <scope>NUCLEOTIDE SEQUENCE [LARGE SCALE GENOMIC DNA]</scope>
    <source>
        <strain evidence="11 14">CcD38</strain>
        <strain evidence="12 13">CcD93</strain>
    </source>
</reference>
<dbReference type="Proteomes" id="UP000045051">
    <property type="component" value="Unassembled WGS sequence"/>
</dbReference>